<gene>
    <name evidence="1" type="ORF">GRJ2_001518200</name>
</gene>
<evidence type="ECO:0000313" key="2">
    <source>
        <dbReference type="Proteomes" id="UP001623348"/>
    </source>
</evidence>
<organism evidence="1 2">
    <name type="scientific">Grus japonensis</name>
    <name type="common">Japanese crane</name>
    <name type="synonym">Red-crowned crane</name>
    <dbReference type="NCBI Taxonomy" id="30415"/>
    <lineage>
        <taxon>Eukaryota</taxon>
        <taxon>Metazoa</taxon>
        <taxon>Chordata</taxon>
        <taxon>Craniata</taxon>
        <taxon>Vertebrata</taxon>
        <taxon>Euteleostomi</taxon>
        <taxon>Archelosauria</taxon>
        <taxon>Archosauria</taxon>
        <taxon>Dinosauria</taxon>
        <taxon>Saurischia</taxon>
        <taxon>Theropoda</taxon>
        <taxon>Coelurosauria</taxon>
        <taxon>Aves</taxon>
        <taxon>Neognathae</taxon>
        <taxon>Neoaves</taxon>
        <taxon>Gruiformes</taxon>
        <taxon>Gruidae</taxon>
        <taxon>Grus</taxon>
    </lineage>
</organism>
<dbReference type="Proteomes" id="UP001623348">
    <property type="component" value="Unassembled WGS sequence"/>
</dbReference>
<reference evidence="1 2" key="1">
    <citation type="submission" date="2024-06" db="EMBL/GenBank/DDBJ databases">
        <title>The draft genome of Grus japonensis, version 3.</title>
        <authorList>
            <person name="Nabeshima K."/>
            <person name="Suzuki S."/>
            <person name="Onuma M."/>
        </authorList>
    </citation>
    <scope>NUCLEOTIDE SEQUENCE [LARGE SCALE GENOMIC DNA]</scope>
    <source>
        <strain evidence="1 2">451A</strain>
    </source>
</reference>
<evidence type="ECO:0000313" key="1">
    <source>
        <dbReference type="EMBL" id="GAB0190529.1"/>
    </source>
</evidence>
<sequence>MLKASHEMADCSQEHVVKVAAAFVQRYKSCQNLTFQKSRQAGRNQSTLDDRAAIQRDLSRLEERTDRNFIKFNKDKWKDLQLGRKRLLHELRWRFTGWEPTLLKDWVDREGVKQHMIQQCEGQQHPGLYLQEQSQKSKESDHPLYSEHLLDHV</sequence>
<name>A0ABC9WYM7_GRUJA</name>
<dbReference type="EMBL" id="BAAFJT010000005">
    <property type="protein sequence ID" value="GAB0190529.1"/>
    <property type="molecule type" value="Genomic_DNA"/>
</dbReference>
<accession>A0ABC9WYM7</accession>
<protein>
    <submittedName>
        <fullName evidence="1">Protein disulfide-isomerase A5</fullName>
    </submittedName>
</protein>
<keyword evidence="2" id="KW-1185">Reference proteome</keyword>
<proteinExistence type="predicted"/>
<comment type="caution">
    <text evidence="1">The sequence shown here is derived from an EMBL/GenBank/DDBJ whole genome shotgun (WGS) entry which is preliminary data.</text>
</comment>
<dbReference type="AlphaFoldDB" id="A0ABC9WYM7"/>